<feature type="non-terminal residue" evidence="12">
    <location>
        <position position="1"/>
    </location>
</feature>
<dbReference type="SUPFAM" id="SSF64484">
    <property type="entry name" value="beta and beta-prime subunits of DNA dependent RNA-polymerase"/>
    <property type="match status" value="2"/>
</dbReference>
<evidence type="ECO:0000256" key="10">
    <source>
        <dbReference type="SAM" id="MobiDB-lite"/>
    </source>
</evidence>
<dbReference type="SMART" id="SM00663">
    <property type="entry name" value="RPOLA_N"/>
    <property type="match status" value="1"/>
</dbReference>
<dbReference type="EMBL" id="CAMKVN010002773">
    <property type="protein sequence ID" value="CAI2182570.1"/>
    <property type="molecule type" value="Genomic_DNA"/>
</dbReference>
<keyword evidence="5" id="KW-0808">Transferase</keyword>
<dbReference type="Pfam" id="PF04998">
    <property type="entry name" value="RNA_pol_Rpb1_5"/>
    <property type="match status" value="1"/>
</dbReference>
<dbReference type="Pfam" id="PF10385">
    <property type="entry name" value="RNA_pol_Rpb2_45"/>
    <property type="match status" value="1"/>
</dbReference>
<dbReference type="InterPro" id="IPR007066">
    <property type="entry name" value="RNA_pol_Rpb1_3"/>
</dbReference>
<dbReference type="Gene3D" id="2.40.50.100">
    <property type="match status" value="2"/>
</dbReference>
<dbReference type="Gene3D" id="1.10.1790.20">
    <property type="match status" value="1"/>
</dbReference>
<comment type="caution">
    <text evidence="12">The sequence shown here is derived from an EMBL/GenBank/DDBJ whole genome shotgun (WGS) entry which is preliminary data.</text>
</comment>
<dbReference type="Gene3D" id="1.10.150.390">
    <property type="match status" value="1"/>
</dbReference>
<dbReference type="InterPro" id="IPR019462">
    <property type="entry name" value="DNA-dir_RNA_pol_bsu_external_1"/>
</dbReference>
<dbReference type="GO" id="GO:0006351">
    <property type="term" value="P:DNA-templated transcription"/>
    <property type="evidence" value="ECO:0007669"/>
    <property type="project" value="InterPro"/>
</dbReference>
<evidence type="ECO:0000256" key="6">
    <source>
        <dbReference type="ARBA" id="ARBA00022695"/>
    </source>
</evidence>
<keyword evidence="6" id="KW-0548">Nucleotidyltransferase</keyword>
<evidence type="ECO:0000313" key="13">
    <source>
        <dbReference type="Proteomes" id="UP001153678"/>
    </source>
</evidence>
<dbReference type="Gene3D" id="3.90.1100.10">
    <property type="match status" value="1"/>
</dbReference>
<evidence type="ECO:0000259" key="11">
    <source>
        <dbReference type="SMART" id="SM00663"/>
    </source>
</evidence>
<evidence type="ECO:0000256" key="8">
    <source>
        <dbReference type="ARBA" id="ARBA00048552"/>
    </source>
</evidence>
<dbReference type="Pfam" id="PF04983">
    <property type="entry name" value="RNA_pol_Rpb1_3"/>
    <property type="match status" value="1"/>
</dbReference>
<dbReference type="OrthoDB" id="2405767at2759"/>
<dbReference type="InterPro" id="IPR007120">
    <property type="entry name" value="DNA-dir_RNAP_su2_dom"/>
</dbReference>
<dbReference type="PANTHER" id="PTHR19376:SF54">
    <property type="entry name" value="DNA-DIRECTED RNA POLYMERASE SUBUNIT BETA"/>
    <property type="match status" value="1"/>
</dbReference>
<dbReference type="Gene3D" id="1.10.274.100">
    <property type="entry name" value="RNA polymerase Rpb1, domain 3"/>
    <property type="match status" value="1"/>
</dbReference>
<dbReference type="Gene3D" id="2.30.150.10">
    <property type="entry name" value="DNA-directed RNA polymerase, beta subunit, external 1 domain"/>
    <property type="match status" value="1"/>
</dbReference>
<dbReference type="Gene3D" id="6.10.250.2940">
    <property type="match status" value="1"/>
</dbReference>
<comment type="function">
    <text evidence="1">DNA-dependent RNA polymerase catalyzes the transcription of DNA into RNA using the four ribonucleoside triphosphates as substrates.</text>
</comment>
<dbReference type="InterPro" id="IPR045867">
    <property type="entry name" value="DNA-dir_RpoC_beta_prime"/>
</dbReference>
<dbReference type="Pfam" id="PF04565">
    <property type="entry name" value="RNA_pol_Rpb2_3"/>
    <property type="match status" value="1"/>
</dbReference>
<dbReference type="InterPro" id="IPR006592">
    <property type="entry name" value="RNA_pol_N"/>
</dbReference>
<feature type="region of interest" description="Disordered" evidence="10">
    <location>
        <begin position="1"/>
        <end position="24"/>
    </location>
</feature>
<dbReference type="Gene3D" id="1.10.40.90">
    <property type="match status" value="1"/>
</dbReference>
<keyword evidence="13" id="KW-1185">Reference proteome</keyword>
<evidence type="ECO:0000313" key="12">
    <source>
        <dbReference type="EMBL" id="CAI2182570.1"/>
    </source>
</evidence>
<dbReference type="SUPFAM" id="SSF160369">
    <property type="entry name" value="Ribosomal protein L10-like"/>
    <property type="match status" value="1"/>
</dbReference>
<evidence type="ECO:0000256" key="3">
    <source>
        <dbReference type="ARBA" id="ARBA00012418"/>
    </source>
</evidence>
<feature type="coiled-coil region" evidence="9">
    <location>
        <begin position="1513"/>
        <end position="1540"/>
    </location>
</feature>
<dbReference type="PANTHER" id="PTHR19376">
    <property type="entry name" value="DNA-DIRECTED RNA POLYMERASE"/>
    <property type="match status" value="1"/>
</dbReference>
<comment type="similarity">
    <text evidence="2">Belongs to the universal ribosomal protein uL10 family.</text>
</comment>
<comment type="catalytic activity">
    <reaction evidence="8">
        <text>RNA(n) + a ribonucleoside 5'-triphosphate = RNA(n+1) + diphosphate</text>
        <dbReference type="Rhea" id="RHEA:21248"/>
        <dbReference type="Rhea" id="RHEA-COMP:14527"/>
        <dbReference type="Rhea" id="RHEA-COMP:17342"/>
        <dbReference type="ChEBI" id="CHEBI:33019"/>
        <dbReference type="ChEBI" id="CHEBI:61557"/>
        <dbReference type="ChEBI" id="CHEBI:140395"/>
        <dbReference type="EC" id="2.7.7.6"/>
    </reaction>
</comment>
<dbReference type="GO" id="GO:0003899">
    <property type="term" value="F:DNA-directed RNA polymerase activity"/>
    <property type="evidence" value="ECO:0007669"/>
    <property type="project" value="UniProtKB-EC"/>
</dbReference>
<reference evidence="12" key="1">
    <citation type="submission" date="2022-08" db="EMBL/GenBank/DDBJ databases">
        <authorList>
            <person name="Kallberg Y."/>
            <person name="Tangrot J."/>
            <person name="Rosling A."/>
        </authorList>
    </citation>
    <scope>NUCLEOTIDE SEQUENCE</scope>
    <source>
        <strain evidence="12">Wild A</strain>
    </source>
</reference>
<evidence type="ECO:0000256" key="4">
    <source>
        <dbReference type="ARBA" id="ARBA00022478"/>
    </source>
</evidence>
<dbReference type="Pfam" id="PF00562">
    <property type="entry name" value="RNA_pol_Rpb2_6"/>
    <property type="match status" value="1"/>
</dbReference>
<keyword evidence="7" id="KW-0804">Transcription</keyword>
<name>A0A9W4SVW5_9GLOM</name>
<dbReference type="InterPro" id="IPR007645">
    <property type="entry name" value="RNA_pol_Rpb2_3"/>
</dbReference>
<dbReference type="CDD" id="cd02655">
    <property type="entry name" value="RNAP_beta'_C"/>
    <property type="match status" value="1"/>
</dbReference>
<dbReference type="InterPro" id="IPR037033">
    <property type="entry name" value="DNA-dir_RNAP_su2_hyb_sf"/>
</dbReference>
<dbReference type="InterPro" id="IPR007081">
    <property type="entry name" value="RNA_pol_Rpb1_5"/>
</dbReference>
<dbReference type="EC" id="2.7.7.6" evidence="3"/>
<accession>A0A9W4SVW5</accession>
<feature type="domain" description="RNA polymerase N-terminal" evidence="11">
    <location>
        <begin position="1486"/>
        <end position="1846"/>
    </location>
</feature>
<evidence type="ECO:0000256" key="1">
    <source>
        <dbReference type="ARBA" id="ARBA00004026"/>
    </source>
</evidence>
<feature type="region of interest" description="Disordered" evidence="10">
    <location>
        <begin position="148"/>
        <end position="169"/>
    </location>
</feature>
<dbReference type="GO" id="GO:0000428">
    <property type="term" value="C:DNA-directed RNA polymerase complex"/>
    <property type="evidence" value="ECO:0007669"/>
    <property type="project" value="UniProtKB-KW"/>
</dbReference>
<evidence type="ECO:0000256" key="2">
    <source>
        <dbReference type="ARBA" id="ARBA00008889"/>
    </source>
</evidence>
<dbReference type="InterPro" id="IPR042102">
    <property type="entry name" value="RNA_pol_Rpb1_3_sf"/>
</dbReference>
<gene>
    <name evidence="12" type="ORF">FWILDA_LOCUS10646</name>
</gene>
<evidence type="ECO:0000256" key="7">
    <source>
        <dbReference type="ARBA" id="ARBA00023163"/>
    </source>
</evidence>
<dbReference type="Pfam" id="PF00623">
    <property type="entry name" value="RNA_pol_Rpb1_2"/>
    <property type="match status" value="2"/>
</dbReference>
<dbReference type="InterPro" id="IPR000722">
    <property type="entry name" value="RNA_pol_asu"/>
</dbReference>
<dbReference type="Gene3D" id="2.40.40.20">
    <property type="match status" value="1"/>
</dbReference>
<evidence type="ECO:0000256" key="5">
    <source>
        <dbReference type="ARBA" id="ARBA00022679"/>
    </source>
</evidence>
<protein>
    <recommendedName>
        <fullName evidence="3">DNA-directed RNA polymerase</fullName>
        <ecNumber evidence="3">2.7.7.6</ecNumber>
    </recommendedName>
</protein>
<dbReference type="GO" id="GO:0003677">
    <property type="term" value="F:DNA binding"/>
    <property type="evidence" value="ECO:0007669"/>
    <property type="project" value="InterPro"/>
</dbReference>
<dbReference type="Proteomes" id="UP001153678">
    <property type="component" value="Unassembled WGS sequence"/>
</dbReference>
<dbReference type="InterPro" id="IPR042107">
    <property type="entry name" value="DNA-dir_RNA_pol_bsu_ext_1_sf"/>
</dbReference>
<organism evidence="12 13">
    <name type="scientific">Funneliformis geosporum</name>
    <dbReference type="NCBI Taxonomy" id="1117311"/>
    <lineage>
        <taxon>Eukaryota</taxon>
        <taxon>Fungi</taxon>
        <taxon>Fungi incertae sedis</taxon>
        <taxon>Mucoromycota</taxon>
        <taxon>Glomeromycotina</taxon>
        <taxon>Glomeromycetes</taxon>
        <taxon>Glomerales</taxon>
        <taxon>Glomeraceae</taxon>
        <taxon>Funneliformis</taxon>
    </lineage>
</organism>
<keyword evidence="9" id="KW-0175">Coiled coil</keyword>
<dbReference type="Gene3D" id="2.40.270.10">
    <property type="entry name" value="DNA-directed RNA polymerase, subunit 2, domain 6"/>
    <property type="match status" value="1"/>
</dbReference>
<evidence type="ECO:0000256" key="9">
    <source>
        <dbReference type="SAM" id="Coils"/>
    </source>
</evidence>
<proteinExistence type="inferred from homology"/>
<sequence length="2393" mass="271480">SEPTPEEVNNAKSKLKQARESNNKDEIVNILNETEAITQKSSDQSLKQAKAETENKLGQLDKEELRKIIKEEVTKELQKFKVKTDDLSPQRIKALEKLISELKRALEKKDKKEIGTKVKNLRNFIDDRSDEYAQNAYQLQKEEAQKWLEKAEKDQTQSSQNQENGGFFRPNNPLIQKQVVVKSIQSDFQQSKAVIFYNFHQVENQDLFKLRKELKKLRQANAFIFCQDDEYQPLSILNQFNKEHSSIKRFQGGIYEQKKKLNQPPQEINKLNMSTESEKSISESEIKFSKEFNIQETAVVQATATAQEGEKAEEKSSNVSVKLVEMKDAGLSPIKVYGLIKEAVKELKDEDINIIQAKKITEKEDKIILENIPRDKAEEFQKKVEKGAKTLLTKTKKQLKELPEQVLKEKTGLVEKLKSKIQSLEQGEYQEWLIKETKGELKIILEILKQEENSLTISFHYEQNQKADFCHLPKMTSRGDFIINGLVFDFLNILKTFEVPLELLKTLFDGESLNLDDYQETNALEIGTGTTSLPRFLFTSNKGNPYFNLGKLGRKKYNQKTDLIQQLKGKTLAEDLHDNQGKIILKKNTVLTEINLQKLQNALQKKKIRSIEIPYSTNDLYLVKINSPTNQEKIVSVIGTGEKLSEEKTYFDLADLICAVAGYINLHHGSGNTEKREDEDKLENQIIRRVGDLVHNIFDNKLGSFLQDIDNKYLTNYLSQLKKVDFLKIPNLQDFSRLITRFFNSSALVRLQNQNNPLAVISDGMVSSVMGLGGRNSVNATLAARNVDSSFGGRYDPVETPEGRNTGLVRRITIGAGINDDGQITTPYFPVQNGLILPSLVYLTSEEEKDKYITHFNIKVDDKNQIVEETVLAMHQENFVRVPKEKLDFIYSSFYHLNSVTSATIPFFHHNDATRMLMATNMQRQAVTLLKNQEPLVSSGIEAGLLNNSPLAVKAEERGVVEYVDSSQIIVKEKNKGGKTYQLEQLVVSNKNILNFSFPLVKKGDKIEKGQMLAYGNYANHGELSLGYNLRVGFFCFDGYNYEDGFAISERLVKEDILTSFFVKKHTVIRHDTKHGPEIFTASFPRNEKKQFPHLDKNGIVKIGSRVKGNDILVGKLTPEPSLHKETEVELLLRDILKEKAQRFVNSSLRLPAEEEGIVYQIKRKKLTKNKKKLESVEVYVAQKRKIEIGDKLTTRFGNKGVVAKIVPEADMPFDEEGKPLDIIFNPLSVPTRMNIGQLLETVLASAAHQLNIKLLCRPFNSPSPEAIKAIIQEAGIKNYGAQKLFDGRTGLPFSHDIYTGYVYVIKLNHMVADKFHARNTGPYSLIYQQPVKGRSQAHGAAFNVNEITGSKSDDISKRNALQNALLFADRQIDFRSNHSESFNLLLQHLRGIGFNLQAFDYQVINIRTLKPEPGGLFDPRIFGPFLNYECFCGKYKVPVVNIALFKVLATNLSKLLGIPTKKLEDVIYLRTYVVVDNGLTNLLEKKSILEKKLDLHLINDILQEIIQDEKTSKEVIAQAKELSQNLDGKKEKNEEYYKILEVKKGKTPAGTEKEVLEMTQKISEAYKILSDKKRKENSNDSEANKIFLEDYLDFLEKHRGIKIWTGAEALRELLMGINIKEELAKVKEAVKEVPQKTNQEKLKFLHGSNYKKNEIKSLLQSLSGKEGILRRYSLGKRVDYSARSVIVPNPNLLIDQIGLPVKMALTLYKPFIIQKILKEKVVFTVKEAEQLFYQKDPVVFPILNEIIKGHPVLANRAPSLHRLSIQGFYPQLTLGNSIELHPLITTAMNADFDGDQIAIHLPMTTKTCEEVKELILSTHHIIDPKNGHLITIPSQDMILGIYYLTREVKNKKVIFYNEIGNIWKSHEKGKIGLHDLVAIPATLVDRNFSTSQNQFLFTTLGKIVFNQILPASFPYHINDLKKYNTESSQNDDLFKIDQIAKNIPPFELEGIISNKEKILTEAYQKENQITKHFSQDSGARASDESLTQIFGMREGLTPFEFFISVYGAVKGMIDIALKTAEAGYLTRRLVESTQNLAIISPDCGINTGMLFVESGLPLSKRVYGRYLAQDISDKEEKTILTRNTLLLEKEMKIIQAKGITEKCYGLDLSKPGEAIALGTAVGVIAAQSLGEPGTQLTMRTFHSGGIAGDEDITQGLPKVKQIFDNIKPDKEEKTILAKDDGKIISIEEKIIKQKNDQGKEIIYPLGKKKKARVNQGDLVKKGERLTGGKVDLEEFLEVMGRNSCQEYIKEEVRKVYENQGIEVNEKHIEIFARQMLSKVEITNSGDSNYLVGDLANYHELEKNNQKLLVNKKQPASFKNIISSLKDLASHPDSFLAGISFQNTLKSLVNYSLYQPVDYLRGCKENLIAGQLIPVGTGFKEREKFQRKSTRET</sequence>
<keyword evidence="4" id="KW-0240">DNA-directed RNA polymerase</keyword>
<dbReference type="InterPro" id="IPR043141">
    <property type="entry name" value="Ribosomal_uL10-like_sf"/>
</dbReference>